<gene>
    <name evidence="3" type="ORF">LXM24_26320</name>
</gene>
<evidence type="ECO:0000313" key="3">
    <source>
        <dbReference type="EMBL" id="MCF0043649.1"/>
    </source>
</evidence>
<dbReference type="InterPro" id="IPR001789">
    <property type="entry name" value="Sig_transdc_resp-reg_receiver"/>
</dbReference>
<dbReference type="EMBL" id="JAJTTA010000008">
    <property type="protein sequence ID" value="MCF0043649.1"/>
    <property type="molecule type" value="Genomic_DNA"/>
</dbReference>
<name>A0A9X1PGH2_9BACT</name>
<evidence type="ECO:0000256" key="1">
    <source>
        <dbReference type="PROSITE-ProRule" id="PRU00169"/>
    </source>
</evidence>
<dbReference type="Proteomes" id="UP001139700">
    <property type="component" value="Unassembled WGS sequence"/>
</dbReference>
<evidence type="ECO:0000259" key="2">
    <source>
        <dbReference type="PROSITE" id="PS50110"/>
    </source>
</evidence>
<comment type="caution">
    <text evidence="3">The sequence shown here is derived from an EMBL/GenBank/DDBJ whole genome shotgun (WGS) entry which is preliminary data.</text>
</comment>
<keyword evidence="1" id="KW-0597">Phosphoprotein</keyword>
<dbReference type="InterPro" id="IPR011006">
    <property type="entry name" value="CheY-like_superfamily"/>
</dbReference>
<dbReference type="PANTHER" id="PTHR44520:SF2">
    <property type="entry name" value="RESPONSE REGULATOR RCP1"/>
    <property type="match status" value="1"/>
</dbReference>
<protein>
    <submittedName>
        <fullName evidence="3">Response regulator</fullName>
    </submittedName>
</protein>
<organism evidence="3 4">
    <name type="scientific">Dyadobacter fanqingshengii</name>
    <dbReference type="NCBI Taxonomy" id="2906443"/>
    <lineage>
        <taxon>Bacteria</taxon>
        <taxon>Pseudomonadati</taxon>
        <taxon>Bacteroidota</taxon>
        <taxon>Cytophagia</taxon>
        <taxon>Cytophagales</taxon>
        <taxon>Spirosomataceae</taxon>
        <taxon>Dyadobacter</taxon>
    </lineage>
</organism>
<dbReference type="GO" id="GO:0000160">
    <property type="term" value="P:phosphorelay signal transduction system"/>
    <property type="evidence" value="ECO:0007669"/>
    <property type="project" value="InterPro"/>
</dbReference>
<feature type="modified residue" description="4-aspartylphosphate" evidence="1">
    <location>
        <position position="59"/>
    </location>
</feature>
<dbReference type="PROSITE" id="PS50110">
    <property type="entry name" value="RESPONSE_REGULATORY"/>
    <property type="match status" value="1"/>
</dbReference>
<dbReference type="AlphaFoldDB" id="A0A9X1PGH2"/>
<dbReference type="RefSeq" id="WP_234616380.1">
    <property type="nucleotide sequence ID" value="NZ_CP098806.1"/>
</dbReference>
<keyword evidence="4" id="KW-1185">Reference proteome</keyword>
<dbReference type="Pfam" id="PF00072">
    <property type="entry name" value="Response_reg"/>
    <property type="match status" value="1"/>
</dbReference>
<evidence type="ECO:0000313" key="4">
    <source>
        <dbReference type="Proteomes" id="UP001139700"/>
    </source>
</evidence>
<accession>A0A9X1PGH2</accession>
<dbReference type="PANTHER" id="PTHR44520">
    <property type="entry name" value="RESPONSE REGULATOR RCP1-RELATED"/>
    <property type="match status" value="1"/>
</dbReference>
<dbReference type="InterPro" id="IPR052893">
    <property type="entry name" value="TCS_response_regulator"/>
</dbReference>
<sequence>MNRNGDIVIIEDDKDDQFLFEEVFKELDYPNKRVYFNDGDAALDYLHLSTTVPFLVLSDINMPLLNGFELREKLKTDADINLKCIPYLFFSTALSQEMVIDAYSMSVQGFFVKPSSVLELTATIRIIIEYWKRCASPNNFD</sequence>
<feature type="domain" description="Response regulatory" evidence="2">
    <location>
        <begin position="6"/>
        <end position="128"/>
    </location>
</feature>
<reference evidence="3" key="1">
    <citation type="submission" date="2021-12" db="EMBL/GenBank/DDBJ databases">
        <title>Novel species in genus Dyadobacter.</title>
        <authorList>
            <person name="Ma C."/>
        </authorList>
    </citation>
    <scope>NUCLEOTIDE SEQUENCE</scope>
    <source>
        <strain evidence="3">CY399</strain>
    </source>
</reference>
<dbReference type="Gene3D" id="3.40.50.2300">
    <property type="match status" value="1"/>
</dbReference>
<dbReference type="SUPFAM" id="SSF52172">
    <property type="entry name" value="CheY-like"/>
    <property type="match status" value="1"/>
</dbReference>
<dbReference type="SMART" id="SM00448">
    <property type="entry name" value="REC"/>
    <property type="match status" value="1"/>
</dbReference>
<proteinExistence type="predicted"/>